<evidence type="ECO:0000256" key="2">
    <source>
        <dbReference type="ARBA" id="ARBA00022737"/>
    </source>
</evidence>
<dbReference type="InterPro" id="IPR036236">
    <property type="entry name" value="Znf_C2H2_sf"/>
</dbReference>
<comment type="caution">
    <text evidence="7">The sequence shown here is derived from an EMBL/GenBank/DDBJ whole genome shotgun (WGS) entry which is preliminary data.</text>
</comment>
<dbReference type="Pfam" id="PF00096">
    <property type="entry name" value="zf-C2H2"/>
    <property type="match status" value="2"/>
</dbReference>
<organism evidence="7 8">
    <name type="scientific">Protopolystoma xenopodis</name>
    <dbReference type="NCBI Taxonomy" id="117903"/>
    <lineage>
        <taxon>Eukaryota</taxon>
        <taxon>Metazoa</taxon>
        <taxon>Spiralia</taxon>
        <taxon>Lophotrochozoa</taxon>
        <taxon>Platyhelminthes</taxon>
        <taxon>Monogenea</taxon>
        <taxon>Polyopisthocotylea</taxon>
        <taxon>Polystomatidea</taxon>
        <taxon>Polystomatidae</taxon>
        <taxon>Protopolystoma</taxon>
    </lineage>
</organism>
<proteinExistence type="predicted"/>
<accession>A0A448WFY7</accession>
<dbReference type="GO" id="GO:0031519">
    <property type="term" value="C:PcG protein complex"/>
    <property type="evidence" value="ECO:0007669"/>
    <property type="project" value="TreeGrafter"/>
</dbReference>
<dbReference type="PANTHER" id="PTHR14003:SF19">
    <property type="entry name" value="YY2 TRANSCRIPTION FACTOR"/>
    <property type="match status" value="1"/>
</dbReference>
<keyword evidence="3 5" id="KW-0863">Zinc-finger</keyword>
<dbReference type="PROSITE" id="PS50157">
    <property type="entry name" value="ZINC_FINGER_C2H2_2"/>
    <property type="match status" value="2"/>
</dbReference>
<keyword evidence="8" id="KW-1185">Reference proteome</keyword>
<evidence type="ECO:0000259" key="6">
    <source>
        <dbReference type="PROSITE" id="PS50157"/>
    </source>
</evidence>
<feature type="domain" description="C2H2-type" evidence="6">
    <location>
        <begin position="101"/>
        <end position="125"/>
    </location>
</feature>
<gene>
    <name evidence="7" type="ORF">PXEA_LOCUS4283</name>
</gene>
<dbReference type="GO" id="GO:0000981">
    <property type="term" value="F:DNA-binding transcription factor activity, RNA polymerase II-specific"/>
    <property type="evidence" value="ECO:0007669"/>
    <property type="project" value="TreeGrafter"/>
</dbReference>
<dbReference type="OrthoDB" id="3437960at2759"/>
<dbReference type="SUPFAM" id="SSF57667">
    <property type="entry name" value="beta-beta-alpha zinc fingers"/>
    <property type="match status" value="1"/>
</dbReference>
<keyword evidence="2" id="KW-0677">Repeat</keyword>
<evidence type="ECO:0000256" key="3">
    <source>
        <dbReference type="ARBA" id="ARBA00022771"/>
    </source>
</evidence>
<dbReference type="GO" id="GO:0005667">
    <property type="term" value="C:transcription regulator complex"/>
    <property type="evidence" value="ECO:0007669"/>
    <property type="project" value="TreeGrafter"/>
</dbReference>
<reference evidence="7" key="1">
    <citation type="submission" date="2018-11" db="EMBL/GenBank/DDBJ databases">
        <authorList>
            <consortium name="Pathogen Informatics"/>
        </authorList>
    </citation>
    <scope>NUCLEOTIDE SEQUENCE</scope>
</reference>
<dbReference type="GO" id="GO:0000785">
    <property type="term" value="C:chromatin"/>
    <property type="evidence" value="ECO:0007669"/>
    <property type="project" value="TreeGrafter"/>
</dbReference>
<evidence type="ECO:0000313" key="8">
    <source>
        <dbReference type="Proteomes" id="UP000784294"/>
    </source>
</evidence>
<dbReference type="AlphaFoldDB" id="A0A448WFY7"/>
<name>A0A448WFY7_9PLAT</name>
<evidence type="ECO:0000256" key="5">
    <source>
        <dbReference type="PROSITE-ProRule" id="PRU00042"/>
    </source>
</evidence>
<dbReference type="PANTHER" id="PTHR14003">
    <property type="entry name" value="TRANSCRIPTIONAL REPRESSOR PROTEIN YY"/>
    <property type="match status" value="1"/>
</dbReference>
<dbReference type="InterPro" id="IPR013087">
    <property type="entry name" value="Znf_C2H2_type"/>
</dbReference>
<dbReference type="PROSITE" id="PS00028">
    <property type="entry name" value="ZINC_FINGER_C2H2_1"/>
    <property type="match status" value="2"/>
</dbReference>
<evidence type="ECO:0000256" key="1">
    <source>
        <dbReference type="ARBA" id="ARBA00022723"/>
    </source>
</evidence>
<protein>
    <recommendedName>
        <fullName evidence="6">C2H2-type domain-containing protein</fullName>
    </recommendedName>
</protein>
<dbReference type="GO" id="GO:0008270">
    <property type="term" value="F:zinc ion binding"/>
    <property type="evidence" value="ECO:0007669"/>
    <property type="project" value="UniProtKB-KW"/>
</dbReference>
<dbReference type="SMART" id="SM00355">
    <property type="entry name" value="ZnF_C2H2"/>
    <property type="match status" value="3"/>
</dbReference>
<evidence type="ECO:0000313" key="7">
    <source>
        <dbReference type="EMBL" id="VEL10843.1"/>
    </source>
</evidence>
<dbReference type="GO" id="GO:0000978">
    <property type="term" value="F:RNA polymerase II cis-regulatory region sequence-specific DNA binding"/>
    <property type="evidence" value="ECO:0007669"/>
    <property type="project" value="TreeGrafter"/>
</dbReference>
<evidence type="ECO:0000256" key="4">
    <source>
        <dbReference type="ARBA" id="ARBA00022833"/>
    </source>
</evidence>
<feature type="domain" description="C2H2-type" evidence="6">
    <location>
        <begin position="72"/>
        <end position="100"/>
    </location>
</feature>
<dbReference type="Proteomes" id="UP000784294">
    <property type="component" value="Unassembled WGS sequence"/>
</dbReference>
<dbReference type="Gene3D" id="3.30.160.60">
    <property type="entry name" value="Classic Zinc Finger"/>
    <property type="match status" value="2"/>
</dbReference>
<sequence length="143" mass="16357">MTYRKGGWVCRANLANQASWRRHGARHARPLGNSSGDSCFPCPVCPADLGRVYSSYVQLNRHFRQVHPTGFLACPHCPRKFARPVKLRQHLDAIHTGLRKFVCTQPGCARAFSRNDKLTEHLRRHVSRFYWNLSPLGFALAFI</sequence>
<keyword evidence="4" id="KW-0862">Zinc</keyword>
<keyword evidence="1" id="KW-0479">Metal-binding</keyword>
<dbReference type="EMBL" id="CAAALY010010083">
    <property type="protein sequence ID" value="VEL10843.1"/>
    <property type="molecule type" value="Genomic_DNA"/>
</dbReference>